<evidence type="ECO:0000313" key="1">
    <source>
        <dbReference type="EMBL" id="KEY73409.1"/>
    </source>
</evidence>
<dbReference type="Proteomes" id="UP000028045">
    <property type="component" value="Unassembled WGS sequence"/>
</dbReference>
<keyword evidence="2" id="KW-1185">Reference proteome</keyword>
<dbReference type="HOGENOM" id="CLU_2623616_0_0_1"/>
<gene>
    <name evidence="1" type="ORF">S7711_11516</name>
</gene>
<accession>A0A084B780</accession>
<reference evidence="1 2" key="1">
    <citation type="journal article" date="2014" name="BMC Genomics">
        <title>Comparative genome sequencing reveals chemotype-specific gene clusters in the toxigenic black mold Stachybotrys.</title>
        <authorList>
            <person name="Semeiks J."/>
            <person name="Borek D."/>
            <person name="Otwinowski Z."/>
            <person name="Grishin N.V."/>
        </authorList>
    </citation>
    <scope>NUCLEOTIDE SEQUENCE [LARGE SCALE GENOMIC DNA]</scope>
    <source>
        <strain evidence="2">CBS 109288 / IBT 7711</strain>
    </source>
</reference>
<sequence length="78" mass="8796">MLPRAHEALTHFQAHLDELDIVYILSCSEQKPYKDYYNQYFGPLPIGNIQVGIGVATNVSRFAPSSPKYEQSSTHQPS</sequence>
<name>A0A084B780_STACB</name>
<organism evidence="1 2">
    <name type="scientific">Stachybotrys chartarum (strain CBS 109288 / IBT 7711)</name>
    <name type="common">Toxic black mold</name>
    <name type="synonym">Stilbospora chartarum</name>
    <dbReference type="NCBI Taxonomy" id="1280523"/>
    <lineage>
        <taxon>Eukaryota</taxon>
        <taxon>Fungi</taxon>
        <taxon>Dikarya</taxon>
        <taxon>Ascomycota</taxon>
        <taxon>Pezizomycotina</taxon>
        <taxon>Sordariomycetes</taxon>
        <taxon>Hypocreomycetidae</taxon>
        <taxon>Hypocreales</taxon>
        <taxon>Stachybotryaceae</taxon>
        <taxon>Stachybotrys</taxon>
    </lineage>
</organism>
<dbReference type="EMBL" id="KL647848">
    <property type="protein sequence ID" value="KEY73409.1"/>
    <property type="molecule type" value="Genomic_DNA"/>
</dbReference>
<dbReference type="AlphaFoldDB" id="A0A084B780"/>
<proteinExistence type="predicted"/>
<protein>
    <submittedName>
        <fullName evidence="1">Uncharacterized protein</fullName>
    </submittedName>
</protein>
<evidence type="ECO:0000313" key="2">
    <source>
        <dbReference type="Proteomes" id="UP000028045"/>
    </source>
</evidence>